<comment type="caution">
    <text evidence="18">The sequence shown here is derived from an EMBL/GenBank/DDBJ whole genome shotgun (WGS) entry which is preliminary data.</text>
</comment>
<evidence type="ECO:0000256" key="6">
    <source>
        <dbReference type="ARBA" id="ARBA00022630"/>
    </source>
</evidence>
<dbReference type="CDD" id="cd02808">
    <property type="entry name" value="GltS_FMN"/>
    <property type="match status" value="1"/>
</dbReference>
<dbReference type="SUPFAM" id="SSF51395">
    <property type="entry name" value="FMN-linked oxidoreductases"/>
    <property type="match status" value="1"/>
</dbReference>
<keyword evidence="6" id="KW-0285">Flavoprotein</keyword>
<dbReference type="GO" id="GO:0004355">
    <property type="term" value="F:glutamate synthase (NADPH) activity"/>
    <property type="evidence" value="ECO:0007669"/>
    <property type="project" value="UniProtKB-EC"/>
</dbReference>
<evidence type="ECO:0000256" key="4">
    <source>
        <dbReference type="ARBA" id="ARBA00009716"/>
    </source>
</evidence>
<evidence type="ECO:0000256" key="13">
    <source>
        <dbReference type="ARBA" id="ARBA00023014"/>
    </source>
</evidence>
<feature type="domain" description="Glutamine amidotransferase type-2" evidence="17">
    <location>
        <begin position="20"/>
        <end position="411"/>
    </location>
</feature>
<dbReference type="SUPFAM" id="SSF69336">
    <property type="entry name" value="Alpha subunit of glutamate synthase, C-terminal domain"/>
    <property type="match status" value="1"/>
</dbReference>
<evidence type="ECO:0000256" key="10">
    <source>
        <dbReference type="ARBA" id="ARBA00022962"/>
    </source>
</evidence>
<evidence type="ECO:0000256" key="3">
    <source>
        <dbReference type="ARBA" id="ARBA00001974"/>
    </source>
</evidence>
<dbReference type="Pfam" id="PF00310">
    <property type="entry name" value="GATase_2"/>
    <property type="match status" value="1"/>
</dbReference>
<keyword evidence="10" id="KW-0315">Glutamine amidotransferase</keyword>
<dbReference type="GO" id="GO:0006537">
    <property type="term" value="P:glutamate biosynthetic process"/>
    <property type="evidence" value="ECO:0007669"/>
    <property type="project" value="UniProtKB-KW"/>
</dbReference>
<dbReference type="GO" id="GO:0019676">
    <property type="term" value="P:ammonia assimilation cycle"/>
    <property type="evidence" value="ECO:0007669"/>
    <property type="project" value="TreeGrafter"/>
</dbReference>
<dbReference type="FunFam" id="2.160.20.60:FF:000001">
    <property type="entry name" value="Glutamate synthase, large subunit"/>
    <property type="match status" value="1"/>
</dbReference>
<accession>A0A9D1EB75</accession>
<dbReference type="InterPro" id="IPR050711">
    <property type="entry name" value="ET-N_metabolism_enzyme"/>
</dbReference>
<proteinExistence type="inferred from homology"/>
<keyword evidence="5" id="KW-0028">Amino-acid biosynthesis</keyword>
<dbReference type="FunFam" id="3.20.20.70:FF:000031">
    <property type="entry name" value="Glutamate synthase 1 [NADH]"/>
    <property type="match status" value="1"/>
</dbReference>
<dbReference type="CDD" id="cd00713">
    <property type="entry name" value="GltS"/>
    <property type="match status" value="1"/>
</dbReference>
<evidence type="ECO:0000256" key="16">
    <source>
        <dbReference type="ARBA" id="ARBA00029440"/>
    </source>
</evidence>
<dbReference type="GO" id="GO:0046872">
    <property type="term" value="F:metal ion binding"/>
    <property type="evidence" value="ECO:0007669"/>
    <property type="project" value="UniProtKB-KW"/>
</dbReference>
<gene>
    <name evidence="18" type="primary">gltB</name>
    <name evidence="18" type="ORF">IAA55_10775</name>
</gene>
<dbReference type="GO" id="GO:0051538">
    <property type="term" value="F:3 iron, 4 sulfur cluster binding"/>
    <property type="evidence" value="ECO:0007669"/>
    <property type="project" value="UniProtKB-KW"/>
</dbReference>
<dbReference type="Gene3D" id="3.60.20.10">
    <property type="entry name" value="Glutamine Phosphoribosylpyrophosphate, subunit 1, domain 1"/>
    <property type="match status" value="1"/>
</dbReference>
<evidence type="ECO:0000256" key="11">
    <source>
        <dbReference type="ARBA" id="ARBA00023002"/>
    </source>
</evidence>
<dbReference type="FunFam" id="3.60.20.10:FF:000001">
    <property type="entry name" value="Glutamate synthase, large subunit"/>
    <property type="match status" value="1"/>
</dbReference>
<evidence type="ECO:0000256" key="8">
    <source>
        <dbReference type="ARBA" id="ARBA00022723"/>
    </source>
</evidence>
<organism evidence="18 19">
    <name type="scientific">Candidatus Pullilachnospira gallistercoris</name>
    <dbReference type="NCBI Taxonomy" id="2840911"/>
    <lineage>
        <taxon>Bacteria</taxon>
        <taxon>Bacillati</taxon>
        <taxon>Bacillota</taxon>
        <taxon>Clostridia</taxon>
        <taxon>Lachnospirales</taxon>
        <taxon>Lachnospiraceae</taxon>
        <taxon>Lachnospiraceae incertae sedis</taxon>
        <taxon>Candidatus Pullilachnospira</taxon>
    </lineage>
</organism>
<keyword evidence="8" id="KW-0479">Metal-binding</keyword>
<dbReference type="CDD" id="cd00982">
    <property type="entry name" value="gltB_C"/>
    <property type="match status" value="1"/>
</dbReference>
<dbReference type="Proteomes" id="UP000823912">
    <property type="component" value="Unassembled WGS sequence"/>
</dbReference>
<dbReference type="InterPro" id="IPR013785">
    <property type="entry name" value="Aldolase_TIM"/>
</dbReference>
<dbReference type="InterPro" id="IPR002932">
    <property type="entry name" value="Glu_synthdom"/>
</dbReference>
<dbReference type="Gene3D" id="2.160.20.60">
    <property type="entry name" value="Glutamate synthase, alpha subunit, C-terminal domain"/>
    <property type="match status" value="1"/>
</dbReference>
<sequence length="1512" mass="167656">MNREENNMGLYRSEFEHDNCGIGAVVSMKGVKTHQTVSDALKIVENLEHRAGKDAEGKTGDGVGILLQVSHRFFTKAASALGIDLGEERAYGVGMFFFPQDELRRNQSKKMFEIIVEKEGMEFLGWRTVPTRPDVLGKKAVDCMPYIMQAFVKKPEDVEKGLPFDRKLYVARRVFEQTCEDTYVVSLSSRTIVYKGMFLVGQLRTFFEDLQDKDYESAIAIVHSRFSTNTNPSWERAHPNRFIVHNGEINTIKGNADRMLAREETMYSAFLEEEMSKITPVVNTAGSDSAMLDNTLEFFVMNGMPLPLAVMITIPEPWINNNAMDQNRKDFYQYYATMMEPWDGPASILFSDGDIMGAVLDRNGLRPSRYYVTNDDYLILSSEVGVLPIEESRIKSKDRLKPGKMLLVDTVEGRLIDDEELKNYYATRQPYGEWLDKNLISLHDLKIPNERVPKHTKEERQRLQKAFGYTYEDLKTSILPMALNGGEQIGAMGIDTPLAVLSKQHQPLFNYFKQLFAQVTNPPIDSIREEVVTSTTIYLGKAGNVLEEKEDNCKALRINHPILTNTDLMKIKNMKVDGFKVEVIPIIYYKNTSLEKAIDHLYVEADRVFREGANIIILSDRGVDENHVAIPSLLAVSALQQYLVQTKKRTSLSVILESGEPRDVHHFATLLGYGASAINPYLAQESIQELIDLHMLDKDYYAAVEDYNNAILSGIIKIASKMGISTIQSYQGAKIFEALGISSSVIDKYFAGTVSRVGGIDLKDIQEDVEMLHTKAFDPLELGMDTTLDSKGAHKMRSGQEEHLYNPQTIHLLQLSTRTGDYNTFKEYSALINDEESIKNLRGLMDFKYPKKGIDIDQVESVDSIVRRFKTGAMSYGSISKEAHETMAIAMNMLHGKSNSGEGGEEEERLTIGKDGLNRCSAIKQVASGRFGVTSRYLVSAQEIQIKMAQGAKPGEGGHLPGKKVYPWIAKTRLSTPGVSLISPPPHHDIYSIEDLAELIYDLKNANRDARISVKLVSEAGVGTVASGVAKAGAQVILISGYDGGTGAAPRSSIHNAGLPWELGLAEAHQTLTMNGLRGKVIIETDGKLMTGRDVAIAAMLGAEEFGFATAPLVTMGCVMMRVCNLDTCPVGIATQNPELRKRFTGKPEYVVNFMRFIAQELREYMARLGIRTVDELVGRTDLLQVKESVREGRSGKVDLGAILNNPYAGGKVKISYDKKDVFDFKLNQTVDEKILSKRFADALENGTRKSIEIDVTNTDRAVGTLFGAQITRKYGEHLAEDTFTVKCNGSGGQSFGAFIPQGLTLELVGDSNDYFGKGLSGGKLIVYPPTGAAYPEDENIIIGNVALYGATSGKAFINGVAGERFCVRNSGATAVVEGCGDHGCEYMTGGRVVVLGTTGKNFAAGMSGGIAYVLDEDATLYRKVNKTMVSLEPVTDKYDVLELKEIIAEHVAYTNSQKGKKIFDHFSEYLPKFKKIVPHDYKKMMMTIVQMEEKGLSSEQAQIEAFNALTR</sequence>
<dbReference type="NCBIfam" id="NF008730">
    <property type="entry name" value="PRK11750.1"/>
    <property type="match status" value="1"/>
</dbReference>
<dbReference type="PANTHER" id="PTHR11938">
    <property type="entry name" value="FAD NADPH DEHYDROGENASE/OXIDOREDUCTASE"/>
    <property type="match status" value="1"/>
</dbReference>
<dbReference type="EMBL" id="DVHM01000183">
    <property type="protein sequence ID" value="HIR71745.1"/>
    <property type="molecule type" value="Genomic_DNA"/>
</dbReference>
<comment type="pathway">
    <text evidence="16">Amino-acid biosynthesis.</text>
</comment>
<keyword evidence="12" id="KW-0408">Iron</keyword>
<keyword evidence="13" id="KW-0411">Iron-sulfur</keyword>
<name>A0A9D1EB75_9FIRM</name>
<dbReference type="EC" id="1.4.1.13" evidence="18"/>
<dbReference type="InterPro" id="IPR002489">
    <property type="entry name" value="Glu_synth_asu_C"/>
</dbReference>
<comment type="cofactor">
    <cofactor evidence="1">
        <name>FMN</name>
        <dbReference type="ChEBI" id="CHEBI:58210"/>
    </cofactor>
</comment>
<evidence type="ECO:0000256" key="15">
    <source>
        <dbReference type="ARBA" id="ARBA00023291"/>
    </source>
</evidence>
<evidence type="ECO:0000259" key="17">
    <source>
        <dbReference type="PROSITE" id="PS51278"/>
    </source>
</evidence>
<evidence type="ECO:0000256" key="12">
    <source>
        <dbReference type="ARBA" id="ARBA00023004"/>
    </source>
</evidence>
<keyword evidence="14" id="KW-0314">Glutamate biosynthesis</keyword>
<comment type="cofactor">
    <cofactor evidence="2">
        <name>[3Fe-4S] cluster</name>
        <dbReference type="ChEBI" id="CHEBI:21137"/>
    </cofactor>
</comment>
<comment type="similarity">
    <text evidence="4">Belongs to the glutamate synthase family.</text>
</comment>
<keyword evidence="9" id="KW-0274">FAD</keyword>
<evidence type="ECO:0000256" key="5">
    <source>
        <dbReference type="ARBA" id="ARBA00022605"/>
    </source>
</evidence>
<evidence type="ECO:0000256" key="7">
    <source>
        <dbReference type="ARBA" id="ARBA00022643"/>
    </source>
</evidence>
<dbReference type="SUPFAM" id="SSF56235">
    <property type="entry name" value="N-terminal nucleophile aminohydrolases (Ntn hydrolases)"/>
    <property type="match status" value="1"/>
</dbReference>
<dbReference type="InterPro" id="IPR017932">
    <property type="entry name" value="GATase_2_dom"/>
</dbReference>
<evidence type="ECO:0000256" key="9">
    <source>
        <dbReference type="ARBA" id="ARBA00022827"/>
    </source>
</evidence>
<dbReference type="InterPro" id="IPR029055">
    <property type="entry name" value="Ntn_hydrolases_N"/>
</dbReference>
<evidence type="ECO:0000256" key="2">
    <source>
        <dbReference type="ARBA" id="ARBA00001927"/>
    </source>
</evidence>
<protein>
    <submittedName>
        <fullName evidence="18">Glutamate synthase large subunit</fullName>
        <ecNumber evidence="18">1.4.1.13</ecNumber>
    </submittedName>
</protein>
<keyword evidence="11 18" id="KW-0560">Oxidoreductase</keyword>
<dbReference type="Gene3D" id="3.20.20.70">
    <property type="entry name" value="Aldolase class I"/>
    <property type="match status" value="2"/>
</dbReference>
<dbReference type="PROSITE" id="PS51278">
    <property type="entry name" value="GATASE_TYPE_2"/>
    <property type="match status" value="1"/>
</dbReference>
<dbReference type="InterPro" id="IPR006982">
    <property type="entry name" value="Glu_synth_centr_N"/>
</dbReference>
<keyword evidence="7" id="KW-0288">FMN</keyword>
<evidence type="ECO:0000256" key="1">
    <source>
        <dbReference type="ARBA" id="ARBA00001917"/>
    </source>
</evidence>
<reference evidence="18" key="1">
    <citation type="submission" date="2020-10" db="EMBL/GenBank/DDBJ databases">
        <authorList>
            <person name="Gilroy R."/>
        </authorList>
    </citation>
    <scope>NUCLEOTIDE SEQUENCE</scope>
    <source>
        <strain evidence="18">ChiSjej5B23-6657</strain>
    </source>
</reference>
<evidence type="ECO:0000313" key="18">
    <source>
        <dbReference type="EMBL" id="HIR71745.1"/>
    </source>
</evidence>
<dbReference type="Pfam" id="PF04898">
    <property type="entry name" value="Glu_syn_central"/>
    <property type="match status" value="1"/>
</dbReference>
<dbReference type="InterPro" id="IPR036485">
    <property type="entry name" value="Glu_synth_asu_C_sf"/>
</dbReference>
<evidence type="ECO:0000313" key="19">
    <source>
        <dbReference type="Proteomes" id="UP000823912"/>
    </source>
</evidence>
<comment type="cofactor">
    <cofactor evidence="3">
        <name>FAD</name>
        <dbReference type="ChEBI" id="CHEBI:57692"/>
    </cofactor>
</comment>
<dbReference type="PANTHER" id="PTHR11938:SF133">
    <property type="entry name" value="GLUTAMATE SYNTHASE (NADH)"/>
    <property type="match status" value="1"/>
</dbReference>
<dbReference type="Pfam" id="PF01645">
    <property type="entry name" value="Glu_synthase"/>
    <property type="match status" value="1"/>
</dbReference>
<reference evidence="18" key="2">
    <citation type="journal article" date="2021" name="PeerJ">
        <title>Extensive microbial diversity within the chicken gut microbiome revealed by metagenomics and culture.</title>
        <authorList>
            <person name="Gilroy R."/>
            <person name="Ravi A."/>
            <person name="Getino M."/>
            <person name="Pursley I."/>
            <person name="Horton D.L."/>
            <person name="Alikhan N.F."/>
            <person name="Baker D."/>
            <person name="Gharbi K."/>
            <person name="Hall N."/>
            <person name="Watson M."/>
            <person name="Adriaenssens E.M."/>
            <person name="Foster-Nyarko E."/>
            <person name="Jarju S."/>
            <person name="Secka A."/>
            <person name="Antonio M."/>
            <person name="Oren A."/>
            <person name="Chaudhuri R.R."/>
            <person name="La Ragione R."/>
            <person name="Hildebrand F."/>
            <person name="Pallen M.J."/>
        </authorList>
    </citation>
    <scope>NUCLEOTIDE SEQUENCE</scope>
    <source>
        <strain evidence="18">ChiSjej5B23-6657</strain>
    </source>
</reference>
<keyword evidence="15" id="KW-0003">3Fe-4S</keyword>
<evidence type="ECO:0000256" key="14">
    <source>
        <dbReference type="ARBA" id="ARBA00023164"/>
    </source>
</evidence>
<dbReference type="Pfam" id="PF01493">
    <property type="entry name" value="GXGXG"/>
    <property type="match status" value="1"/>
</dbReference>